<dbReference type="EMBL" id="ASHM01168889">
    <property type="protein sequence ID" value="PNX64662.1"/>
    <property type="molecule type" value="Genomic_DNA"/>
</dbReference>
<proteinExistence type="predicted"/>
<feature type="non-terminal residue" evidence="1">
    <location>
        <position position="44"/>
    </location>
</feature>
<accession>A0A2K3KEG0</accession>
<reference evidence="1 2" key="1">
    <citation type="journal article" date="2014" name="Am. J. Bot.">
        <title>Genome assembly and annotation for red clover (Trifolium pratense; Fabaceae).</title>
        <authorList>
            <person name="Istvanek J."/>
            <person name="Jaros M."/>
            <person name="Krenek A."/>
            <person name="Repkova J."/>
        </authorList>
    </citation>
    <scope>NUCLEOTIDE SEQUENCE [LARGE SCALE GENOMIC DNA]</scope>
    <source>
        <strain evidence="2">cv. Tatra</strain>
        <tissue evidence="1">Young leaves</tissue>
    </source>
</reference>
<evidence type="ECO:0000313" key="2">
    <source>
        <dbReference type="Proteomes" id="UP000236291"/>
    </source>
</evidence>
<dbReference type="Proteomes" id="UP000236291">
    <property type="component" value="Unassembled WGS sequence"/>
</dbReference>
<reference evidence="1 2" key="2">
    <citation type="journal article" date="2017" name="Front. Plant Sci.">
        <title>Gene Classification and Mining of Molecular Markers Useful in Red Clover (Trifolium pratense) Breeding.</title>
        <authorList>
            <person name="Istvanek J."/>
            <person name="Dluhosova J."/>
            <person name="Dluhos P."/>
            <person name="Patkova L."/>
            <person name="Nedelnik J."/>
            <person name="Repkova J."/>
        </authorList>
    </citation>
    <scope>NUCLEOTIDE SEQUENCE [LARGE SCALE GENOMIC DNA]</scope>
    <source>
        <strain evidence="2">cv. Tatra</strain>
        <tissue evidence="1">Young leaves</tissue>
    </source>
</reference>
<protein>
    <submittedName>
        <fullName evidence="1">Uncharacterized protein</fullName>
    </submittedName>
</protein>
<comment type="caution">
    <text evidence="1">The sequence shown here is derived from an EMBL/GenBank/DDBJ whole genome shotgun (WGS) entry which is preliminary data.</text>
</comment>
<gene>
    <name evidence="1" type="ORF">L195_g062226</name>
</gene>
<dbReference type="AlphaFoldDB" id="A0A2K3KEG0"/>
<evidence type="ECO:0000313" key="1">
    <source>
        <dbReference type="EMBL" id="PNX64662.1"/>
    </source>
</evidence>
<name>A0A2K3KEG0_TRIPR</name>
<sequence>MSDSTKSSPSKTNAVPSLQNVVIDAVPLNTIPSISPTMRRKSVA</sequence>
<organism evidence="1 2">
    <name type="scientific">Trifolium pratense</name>
    <name type="common">Red clover</name>
    <dbReference type="NCBI Taxonomy" id="57577"/>
    <lineage>
        <taxon>Eukaryota</taxon>
        <taxon>Viridiplantae</taxon>
        <taxon>Streptophyta</taxon>
        <taxon>Embryophyta</taxon>
        <taxon>Tracheophyta</taxon>
        <taxon>Spermatophyta</taxon>
        <taxon>Magnoliopsida</taxon>
        <taxon>eudicotyledons</taxon>
        <taxon>Gunneridae</taxon>
        <taxon>Pentapetalae</taxon>
        <taxon>rosids</taxon>
        <taxon>fabids</taxon>
        <taxon>Fabales</taxon>
        <taxon>Fabaceae</taxon>
        <taxon>Papilionoideae</taxon>
        <taxon>50 kb inversion clade</taxon>
        <taxon>NPAAA clade</taxon>
        <taxon>Hologalegina</taxon>
        <taxon>IRL clade</taxon>
        <taxon>Trifolieae</taxon>
        <taxon>Trifolium</taxon>
    </lineage>
</organism>